<sequence>MVFANGIRTNGFASQFREKASANGIRTNGFASQFQEKASANGIRTNGFASKIRAKAFANVHENSSGSYCPSQRSLLIRIPNRNSITRIMIEITITIRVEPKDISNRTTVIRKSRRNLRICLTIRYHTYTKFTIGTSEVLCTNFCDGMEIYSDSLTPDTYRVLREPDLRLVDNLTSFCACIFLGITWLAESLISACRRRHVHISYFQPHIVKELESIYC</sequence>
<reference evidence="2" key="1">
    <citation type="journal article" date="2022" name="Mol. Ecol. Resour.">
        <title>The genomes of chicory, endive, great burdock and yacon provide insights into Asteraceae palaeo-polyploidization history and plant inulin production.</title>
        <authorList>
            <person name="Fan W."/>
            <person name="Wang S."/>
            <person name="Wang H."/>
            <person name="Wang A."/>
            <person name="Jiang F."/>
            <person name="Liu H."/>
            <person name="Zhao H."/>
            <person name="Xu D."/>
            <person name="Zhang Y."/>
        </authorList>
    </citation>
    <scope>NUCLEOTIDE SEQUENCE [LARGE SCALE GENOMIC DNA]</scope>
    <source>
        <strain evidence="2">cv. Yunnan</strain>
    </source>
</reference>
<accession>A0ACB9JYX5</accession>
<evidence type="ECO:0000313" key="1">
    <source>
        <dbReference type="EMBL" id="KAI3825155.1"/>
    </source>
</evidence>
<keyword evidence="2" id="KW-1185">Reference proteome</keyword>
<dbReference type="Proteomes" id="UP001056120">
    <property type="component" value="Linkage Group LG02"/>
</dbReference>
<dbReference type="EMBL" id="CM042019">
    <property type="protein sequence ID" value="KAI3825155.1"/>
    <property type="molecule type" value="Genomic_DNA"/>
</dbReference>
<name>A0ACB9JYX5_9ASTR</name>
<organism evidence="1 2">
    <name type="scientific">Smallanthus sonchifolius</name>
    <dbReference type="NCBI Taxonomy" id="185202"/>
    <lineage>
        <taxon>Eukaryota</taxon>
        <taxon>Viridiplantae</taxon>
        <taxon>Streptophyta</taxon>
        <taxon>Embryophyta</taxon>
        <taxon>Tracheophyta</taxon>
        <taxon>Spermatophyta</taxon>
        <taxon>Magnoliopsida</taxon>
        <taxon>eudicotyledons</taxon>
        <taxon>Gunneridae</taxon>
        <taxon>Pentapetalae</taxon>
        <taxon>asterids</taxon>
        <taxon>campanulids</taxon>
        <taxon>Asterales</taxon>
        <taxon>Asteraceae</taxon>
        <taxon>Asteroideae</taxon>
        <taxon>Heliantheae alliance</taxon>
        <taxon>Millerieae</taxon>
        <taxon>Smallanthus</taxon>
    </lineage>
</organism>
<protein>
    <submittedName>
        <fullName evidence="1">Uncharacterized protein</fullName>
    </submittedName>
</protein>
<evidence type="ECO:0000313" key="2">
    <source>
        <dbReference type="Proteomes" id="UP001056120"/>
    </source>
</evidence>
<reference evidence="1 2" key="2">
    <citation type="journal article" date="2022" name="Mol. Ecol. Resour.">
        <title>The genomes of chicory, endive, great burdock and yacon provide insights into Asteraceae paleo-polyploidization history and plant inulin production.</title>
        <authorList>
            <person name="Fan W."/>
            <person name="Wang S."/>
            <person name="Wang H."/>
            <person name="Wang A."/>
            <person name="Jiang F."/>
            <person name="Liu H."/>
            <person name="Zhao H."/>
            <person name="Xu D."/>
            <person name="Zhang Y."/>
        </authorList>
    </citation>
    <scope>NUCLEOTIDE SEQUENCE [LARGE SCALE GENOMIC DNA]</scope>
    <source>
        <strain evidence="2">cv. Yunnan</strain>
        <tissue evidence="1">Leaves</tissue>
    </source>
</reference>
<gene>
    <name evidence="1" type="ORF">L1987_06631</name>
</gene>
<comment type="caution">
    <text evidence="1">The sequence shown here is derived from an EMBL/GenBank/DDBJ whole genome shotgun (WGS) entry which is preliminary data.</text>
</comment>
<proteinExistence type="predicted"/>